<keyword evidence="2" id="KW-1185">Reference proteome</keyword>
<evidence type="ECO:0000313" key="1">
    <source>
        <dbReference type="EMBL" id="MFI6498161.1"/>
    </source>
</evidence>
<name>A0ABW7YR44_9ACTN</name>
<dbReference type="EMBL" id="JBITGY010000003">
    <property type="protein sequence ID" value="MFI6498161.1"/>
    <property type="molecule type" value="Genomic_DNA"/>
</dbReference>
<dbReference type="Proteomes" id="UP001612741">
    <property type="component" value="Unassembled WGS sequence"/>
</dbReference>
<evidence type="ECO:0008006" key="3">
    <source>
        <dbReference type="Google" id="ProtNLM"/>
    </source>
</evidence>
<organism evidence="1 2">
    <name type="scientific">Nonomuraea typhae</name>
    <dbReference type="NCBI Taxonomy" id="2603600"/>
    <lineage>
        <taxon>Bacteria</taxon>
        <taxon>Bacillati</taxon>
        <taxon>Actinomycetota</taxon>
        <taxon>Actinomycetes</taxon>
        <taxon>Streptosporangiales</taxon>
        <taxon>Streptosporangiaceae</taxon>
        <taxon>Nonomuraea</taxon>
    </lineage>
</organism>
<gene>
    <name evidence="1" type="ORF">ACIBG2_12280</name>
</gene>
<sequence length="332" mass="36259">METGRKNAERRKAAAAELRAQMLTMMTGRPRGLADLHRRAEAELGEADPVTLLIACKSETQSSRTRPVAESVPVWARLVRSADAVLDLDDPARLEIISRYGRWLGRRGEPADLDQAVRHQRGELHRRELGLGAHAYWTGVARLDLAAALAERARLGHLDLGVQDSVAGDLVEAIELSEAEVEHRGRVWGHDDLRTWEARGVLGKALLSRTGTSADRVVRMTAAFIAGRQVRREPRLLQARLLRSQALLAAGRQAEAEVEARLAGELHRTGHEAWPGGVDPGLAALTLARVLAETDAVDAVAAARRALRARLAWFPKNSVYCAEAQAVLTSRG</sequence>
<dbReference type="RefSeq" id="WP_397081418.1">
    <property type="nucleotide sequence ID" value="NZ_JBITGY010000003.1"/>
</dbReference>
<accession>A0ABW7YR44</accession>
<evidence type="ECO:0000313" key="2">
    <source>
        <dbReference type="Proteomes" id="UP001612741"/>
    </source>
</evidence>
<comment type="caution">
    <text evidence="1">The sequence shown here is derived from an EMBL/GenBank/DDBJ whole genome shotgun (WGS) entry which is preliminary data.</text>
</comment>
<protein>
    <recommendedName>
        <fullName evidence="3">CHAT domain-containing protein</fullName>
    </recommendedName>
</protein>
<reference evidence="1 2" key="1">
    <citation type="submission" date="2024-10" db="EMBL/GenBank/DDBJ databases">
        <title>The Natural Products Discovery Center: Release of the First 8490 Sequenced Strains for Exploring Actinobacteria Biosynthetic Diversity.</title>
        <authorList>
            <person name="Kalkreuter E."/>
            <person name="Kautsar S.A."/>
            <person name="Yang D."/>
            <person name="Bader C.D."/>
            <person name="Teijaro C.N."/>
            <person name="Fluegel L."/>
            <person name="Davis C.M."/>
            <person name="Simpson J.R."/>
            <person name="Lauterbach L."/>
            <person name="Steele A.D."/>
            <person name="Gui C."/>
            <person name="Meng S."/>
            <person name="Li G."/>
            <person name="Viehrig K."/>
            <person name="Ye F."/>
            <person name="Su P."/>
            <person name="Kiefer A.F."/>
            <person name="Nichols A."/>
            <person name="Cepeda A.J."/>
            <person name="Yan W."/>
            <person name="Fan B."/>
            <person name="Jiang Y."/>
            <person name="Adhikari A."/>
            <person name="Zheng C.-J."/>
            <person name="Schuster L."/>
            <person name="Cowan T.M."/>
            <person name="Smanski M.J."/>
            <person name="Chevrette M.G."/>
            <person name="De Carvalho L.P.S."/>
            <person name="Shen B."/>
        </authorList>
    </citation>
    <scope>NUCLEOTIDE SEQUENCE [LARGE SCALE GENOMIC DNA]</scope>
    <source>
        <strain evidence="1 2">NPDC050545</strain>
    </source>
</reference>
<proteinExistence type="predicted"/>